<organism evidence="1 2">
    <name type="scientific">Gemmobacter aquaticus</name>
    <dbReference type="NCBI Taxonomy" id="490185"/>
    <lineage>
        <taxon>Bacteria</taxon>
        <taxon>Pseudomonadati</taxon>
        <taxon>Pseudomonadota</taxon>
        <taxon>Alphaproteobacteria</taxon>
        <taxon>Rhodobacterales</taxon>
        <taxon>Paracoccaceae</taxon>
        <taxon>Gemmobacter</taxon>
    </lineage>
</organism>
<protein>
    <submittedName>
        <fullName evidence="1">Uncharacterized protein</fullName>
    </submittedName>
</protein>
<reference evidence="1 2" key="1">
    <citation type="journal article" date="2014" name="Int. J. Syst. Evol. Microbiol.">
        <title>Complete genome sequence of Corynebacterium casei LMG S-19264T (=DSM 44701T), isolated from a smear-ripened cheese.</title>
        <authorList>
            <consortium name="US DOE Joint Genome Institute (JGI-PGF)"/>
            <person name="Walter F."/>
            <person name="Albersmeier A."/>
            <person name="Kalinowski J."/>
            <person name="Ruckert C."/>
        </authorList>
    </citation>
    <scope>NUCLEOTIDE SEQUENCE [LARGE SCALE GENOMIC DNA]</scope>
    <source>
        <strain evidence="1 2">CGMCC 1.7029</strain>
    </source>
</reference>
<gene>
    <name evidence="1" type="ORF">GCM10010991_37610</name>
</gene>
<dbReference type="Proteomes" id="UP000598196">
    <property type="component" value="Unassembled WGS sequence"/>
</dbReference>
<keyword evidence="2" id="KW-1185">Reference proteome</keyword>
<dbReference type="AlphaFoldDB" id="A0A917YNS0"/>
<name>A0A917YNS0_9RHOB</name>
<evidence type="ECO:0000313" key="2">
    <source>
        <dbReference type="Proteomes" id="UP000598196"/>
    </source>
</evidence>
<sequence>MATVSNITLAGGVKASRFFSEPLQVRHSAVFEAFSCLSDALAEAAAAVERMEEPASWDPALELIYAADVQALAAAAHAADQVMGLKIVHASDRSLVAAAHFIRYALGCTSAVERAQFASTLTSAAPIFIAPAQGTTARQAAAMVHRAIDRLRVAFESMERAVEFKDELSY</sequence>
<accession>A0A917YNS0</accession>
<proteinExistence type="predicted"/>
<dbReference type="EMBL" id="BMLP01000016">
    <property type="protein sequence ID" value="GGO39168.1"/>
    <property type="molecule type" value="Genomic_DNA"/>
</dbReference>
<evidence type="ECO:0000313" key="1">
    <source>
        <dbReference type="EMBL" id="GGO39168.1"/>
    </source>
</evidence>
<comment type="caution">
    <text evidence="1">The sequence shown here is derived from an EMBL/GenBank/DDBJ whole genome shotgun (WGS) entry which is preliminary data.</text>
</comment>